<dbReference type="EC" id="4.4.1.13" evidence="2"/>
<feature type="domain" description="Aminotransferase class I/classII large" evidence="6">
    <location>
        <begin position="29"/>
        <end position="380"/>
    </location>
</feature>
<dbReference type="InterPro" id="IPR015421">
    <property type="entry name" value="PyrdxlP-dep_Trfase_major"/>
</dbReference>
<dbReference type="RefSeq" id="WP_307407019.1">
    <property type="nucleotide sequence ID" value="NZ_JAUSUR010000002.1"/>
</dbReference>
<evidence type="ECO:0000256" key="1">
    <source>
        <dbReference type="ARBA" id="ARBA00001933"/>
    </source>
</evidence>
<reference evidence="7 8" key="1">
    <citation type="submission" date="2023-07" db="EMBL/GenBank/DDBJ databases">
        <title>Genomic Encyclopedia of Type Strains, Phase IV (KMG-IV): sequencing the most valuable type-strain genomes for metagenomic binning, comparative biology and taxonomic classification.</title>
        <authorList>
            <person name="Goeker M."/>
        </authorList>
    </citation>
    <scope>NUCLEOTIDE SEQUENCE [LARGE SCALE GENOMIC DNA]</scope>
    <source>
        <strain evidence="7 8">DSM 16784</strain>
    </source>
</reference>
<sequence>MNNFDKVINRVGSGAIKWDSREEVFGKADVIPLWVADMDFSSPKEVLDAMEKRLHHGVFGYNDLPEDLYSSVINWNKKRHNWDMKKDEILFSSSVLSSLNILLRILTKEKDNVLMLSPIYYPFFDITKTLKRVPVFSEMKVDNYHYQIDFDDLEKKIIEHNPKVMIFCNPHNPGGRVWNREELVKVIELCKKYNVPIISDDIHKDLIFPGYTYTPMATLDESYKEQIYTLTSPTKIFNIAGIKSSYVVIYNERMRKLYQLEEKRMNSTSLNIFAIEATKAAYEKCEYWVDELDAYLYKSYQMIQDGLKETRFVCFNSEGTYLLWIDYSNFNLSSEEMKKILIDHGLGMQMGEQFGESGRNYFRFNIGTQYAVLENVIETLKEIDKAIK</sequence>
<dbReference type="Gene3D" id="3.90.1150.10">
    <property type="entry name" value="Aspartate Aminotransferase, domain 1"/>
    <property type="match status" value="1"/>
</dbReference>
<dbReference type="Pfam" id="PF00155">
    <property type="entry name" value="Aminotran_1_2"/>
    <property type="match status" value="1"/>
</dbReference>
<dbReference type="InterPro" id="IPR015424">
    <property type="entry name" value="PyrdxlP-dep_Trfase"/>
</dbReference>
<evidence type="ECO:0000259" key="6">
    <source>
        <dbReference type="Pfam" id="PF00155"/>
    </source>
</evidence>
<dbReference type="NCBIfam" id="TIGR04350">
    <property type="entry name" value="C_S_lyase_PatB"/>
    <property type="match status" value="1"/>
</dbReference>
<comment type="similarity">
    <text evidence="5">Belongs to the class-II pyridoxal-phosphate-dependent aminotransferase family. MalY/PatB cystathionine beta-lyase subfamily.</text>
</comment>
<dbReference type="GO" id="GO:0047804">
    <property type="term" value="F:cysteine-S-conjugate beta-lyase activity"/>
    <property type="evidence" value="ECO:0007669"/>
    <property type="project" value="UniProtKB-EC"/>
</dbReference>
<dbReference type="Proteomes" id="UP001230220">
    <property type="component" value="Unassembled WGS sequence"/>
</dbReference>
<evidence type="ECO:0000313" key="8">
    <source>
        <dbReference type="Proteomes" id="UP001230220"/>
    </source>
</evidence>
<evidence type="ECO:0000256" key="5">
    <source>
        <dbReference type="ARBA" id="ARBA00037974"/>
    </source>
</evidence>
<keyword evidence="8" id="KW-1185">Reference proteome</keyword>
<dbReference type="InterPro" id="IPR051798">
    <property type="entry name" value="Class-II_PLP-Dep_Aminotrans"/>
</dbReference>
<dbReference type="PANTHER" id="PTHR43525:SF1">
    <property type="entry name" value="PROTEIN MALY"/>
    <property type="match status" value="1"/>
</dbReference>
<name>A0ABU0E1Q6_9FIRM</name>
<dbReference type="InterPro" id="IPR015422">
    <property type="entry name" value="PyrdxlP-dep_Trfase_small"/>
</dbReference>
<protein>
    <recommendedName>
        <fullName evidence="2">cysteine-S-conjugate beta-lyase</fullName>
        <ecNumber evidence="2">4.4.1.13</ecNumber>
    </recommendedName>
</protein>
<gene>
    <name evidence="7" type="ORF">J2S15_001571</name>
</gene>
<accession>A0ABU0E1Q6</accession>
<organism evidence="7 8">
    <name type="scientific">Breznakia pachnodae</name>
    <dbReference type="NCBI Taxonomy" id="265178"/>
    <lineage>
        <taxon>Bacteria</taxon>
        <taxon>Bacillati</taxon>
        <taxon>Bacillota</taxon>
        <taxon>Erysipelotrichia</taxon>
        <taxon>Erysipelotrichales</taxon>
        <taxon>Erysipelotrichaceae</taxon>
        <taxon>Breznakia</taxon>
    </lineage>
</organism>
<comment type="caution">
    <text evidence="7">The sequence shown here is derived from an EMBL/GenBank/DDBJ whole genome shotgun (WGS) entry which is preliminary data.</text>
</comment>
<dbReference type="InterPro" id="IPR004839">
    <property type="entry name" value="Aminotransferase_I/II_large"/>
</dbReference>
<evidence type="ECO:0000256" key="2">
    <source>
        <dbReference type="ARBA" id="ARBA00012224"/>
    </source>
</evidence>
<keyword evidence="3" id="KW-0663">Pyridoxal phosphate</keyword>
<keyword evidence="4 7" id="KW-0456">Lyase</keyword>
<evidence type="ECO:0000256" key="3">
    <source>
        <dbReference type="ARBA" id="ARBA00022898"/>
    </source>
</evidence>
<dbReference type="PANTHER" id="PTHR43525">
    <property type="entry name" value="PROTEIN MALY"/>
    <property type="match status" value="1"/>
</dbReference>
<dbReference type="InterPro" id="IPR027619">
    <property type="entry name" value="C-S_lyase_PatB-like"/>
</dbReference>
<proteinExistence type="inferred from homology"/>
<dbReference type="EMBL" id="JAUSUR010000002">
    <property type="protein sequence ID" value="MDQ0360826.1"/>
    <property type="molecule type" value="Genomic_DNA"/>
</dbReference>
<dbReference type="Gene3D" id="3.40.640.10">
    <property type="entry name" value="Type I PLP-dependent aspartate aminotransferase-like (Major domain)"/>
    <property type="match status" value="1"/>
</dbReference>
<comment type="cofactor">
    <cofactor evidence="1">
        <name>pyridoxal 5'-phosphate</name>
        <dbReference type="ChEBI" id="CHEBI:597326"/>
    </cofactor>
</comment>
<dbReference type="SUPFAM" id="SSF53383">
    <property type="entry name" value="PLP-dependent transferases"/>
    <property type="match status" value="1"/>
</dbReference>
<dbReference type="CDD" id="cd00609">
    <property type="entry name" value="AAT_like"/>
    <property type="match status" value="1"/>
</dbReference>
<evidence type="ECO:0000313" key="7">
    <source>
        <dbReference type="EMBL" id="MDQ0360826.1"/>
    </source>
</evidence>
<evidence type="ECO:0000256" key="4">
    <source>
        <dbReference type="ARBA" id="ARBA00023239"/>
    </source>
</evidence>